<organism evidence="3">
    <name type="scientific">Zea mays</name>
    <name type="common">Maize</name>
    <dbReference type="NCBI Taxonomy" id="4577"/>
    <lineage>
        <taxon>Eukaryota</taxon>
        <taxon>Viridiplantae</taxon>
        <taxon>Streptophyta</taxon>
        <taxon>Embryophyta</taxon>
        <taxon>Tracheophyta</taxon>
        <taxon>Spermatophyta</taxon>
        <taxon>Magnoliopsida</taxon>
        <taxon>Liliopsida</taxon>
        <taxon>Poales</taxon>
        <taxon>Poaceae</taxon>
        <taxon>PACMAD clade</taxon>
        <taxon>Panicoideae</taxon>
        <taxon>Andropogonodae</taxon>
        <taxon>Andropogoneae</taxon>
        <taxon>Tripsacinae</taxon>
        <taxon>Zea</taxon>
    </lineage>
</organism>
<keyword evidence="2" id="KW-0812">Transmembrane</keyword>
<gene>
    <name evidence="3" type="ORF">Zm00014a_033090</name>
</gene>
<dbReference type="EMBL" id="NCVQ01000007">
    <property type="protein sequence ID" value="PWZ17743.1"/>
    <property type="molecule type" value="Genomic_DNA"/>
</dbReference>
<keyword evidence="2" id="KW-0472">Membrane</keyword>
<evidence type="ECO:0000256" key="2">
    <source>
        <dbReference type="SAM" id="Phobius"/>
    </source>
</evidence>
<proteinExistence type="predicted"/>
<sequence>MLRPALSLTSARFDPARGFSSSSSLTPPPLPLRAERYREFYTAVCGLTLIHIVWSLLCTASFLLIPEGLSQGIFRAAAKNHKDVLIVVDHNDYPALLEYLKE</sequence>
<dbReference type="Proteomes" id="UP000251960">
    <property type="component" value="Chromosome 6"/>
</dbReference>
<name>A0A3L6EBF4_MAIZE</name>
<comment type="caution">
    <text evidence="3">The sequence shown here is derived from an EMBL/GenBank/DDBJ whole genome shotgun (WGS) entry which is preliminary data.</text>
</comment>
<reference evidence="3" key="1">
    <citation type="journal article" date="2018" name="Nat. Genet.">
        <title>Extensive intraspecific gene order and gene structural variations between Mo17 and other maize genomes.</title>
        <authorList>
            <person name="Sun S."/>
            <person name="Zhou Y."/>
            <person name="Chen J."/>
            <person name="Shi J."/>
            <person name="Zhao H."/>
            <person name="Zhao H."/>
            <person name="Song W."/>
            <person name="Zhang M."/>
            <person name="Cui Y."/>
            <person name="Dong X."/>
            <person name="Liu H."/>
            <person name="Ma X."/>
            <person name="Jiao Y."/>
            <person name="Wang B."/>
            <person name="Wei X."/>
            <person name="Stein J.C."/>
            <person name="Glaubitz J.C."/>
            <person name="Lu F."/>
            <person name="Yu G."/>
            <person name="Liang C."/>
            <person name="Fengler K."/>
            <person name="Li B."/>
            <person name="Rafalski A."/>
            <person name="Schnable P.S."/>
            <person name="Ware D.H."/>
            <person name="Buckler E.S."/>
            <person name="Lai J."/>
        </authorList>
    </citation>
    <scope>NUCLEOTIDE SEQUENCE [LARGE SCALE GENOMIC DNA]</scope>
    <source>
        <tissue evidence="3">Seedling</tissue>
    </source>
</reference>
<feature type="region of interest" description="Disordered" evidence="1">
    <location>
        <begin position="1"/>
        <end position="30"/>
    </location>
</feature>
<dbReference type="AlphaFoldDB" id="A0A3L6EBF4"/>
<keyword evidence="2" id="KW-1133">Transmembrane helix</keyword>
<dbReference type="Gene3D" id="3.40.50.1380">
    <property type="entry name" value="Methylglyoxal synthase-like domain"/>
    <property type="match status" value="1"/>
</dbReference>
<protein>
    <submittedName>
        <fullName evidence="3">Uncharacterized protein</fullName>
    </submittedName>
</protein>
<evidence type="ECO:0000256" key="1">
    <source>
        <dbReference type="SAM" id="MobiDB-lite"/>
    </source>
</evidence>
<evidence type="ECO:0000313" key="3">
    <source>
        <dbReference type="EMBL" id="PWZ17743.1"/>
    </source>
</evidence>
<dbReference type="InterPro" id="IPR036914">
    <property type="entry name" value="MGS-like_dom_sf"/>
</dbReference>
<accession>A0A3L6EBF4</accession>
<feature type="transmembrane region" description="Helical" evidence="2">
    <location>
        <begin position="40"/>
        <end position="65"/>
    </location>
</feature>